<dbReference type="RefSeq" id="XP_016435896.1">
    <property type="nucleotide sequence ID" value="XM_016580410.1"/>
</dbReference>
<dbReference type="InterPro" id="IPR052343">
    <property type="entry name" value="Retrotransposon-Effector_Assoc"/>
</dbReference>
<dbReference type="AlphaFoldDB" id="A0A1S3X7N5"/>
<dbReference type="Pfam" id="PF00078">
    <property type="entry name" value="RVT_1"/>
    <property type="match status" value="1"/>
</dbReference>
<dbReference type="STRING" id="4097.A0A1S3X7N5"/>
<evidence type="ECO:0000313" key="2">
    <source>
        <dbReference type="RefSeq" id="XP_016435896.1"/>
    </source>
</evidence>
<dbReference type="KEGG" id="nta:107762088"/>
<dbReference type="InterPro" id="IPR000477">
    <property type="entry name" value="RT_dom"/>
</dbReference>
<dbReference type="SUPFAM" id="SSF56672">
    <property type="entry name" value="DNA/RNA polymerases"/>
    <property type="match status" value="1"/>
</dbReference>
<gene>
    <name evidence="2" type="primary">LOC107762088</name>
</gene>
<name>A0A1S3X7N5_TOBAC</name>
<dbReference type="OMA" id="YIREEEW"/>
<proteinExistence type="predicted"/>
<reference evidence="2" key="1">
    <citation type="submission" date="2025-08" db="UniProtKB">
        <authorList>
            <consortium name="RefSeq"/>
        </authorList>
    </citation>
    <scope>IDENTIFICATION</scope>
</reference>
<evidence type="ECO:0000259" key="1">
    <source>
        <dbReference type="PROSITE" id="PS50878"/>
    </source>
</evidence>
<feature type="domain" description="Reverse transcriptase" evidence="1">
    <location>
        <begin position="1"/>
        <end position="286"/>
    </location>
</feature>
<dbReference type="PANTHER" id="PTHR46890:SF50">
    <property type="entry name" value="RNA-DIRECTED DNA POLYMERASE, EUKARYOTA, REVERSE TRANSCRIPTASE ZINC-BINDING DOMAIN PROTEIN-RELATED"/>
    <property type="match status" value="1"/>
</dbReference>
<dbReference type="InterPro" id="IPR043502">
    <property type="entry name" value="DNA/RNA_pol_sf"/>
</dbReference>
<organism evidence="2">
    <name type="scientific">Nicotiana tabacum</name>
    <name type="common">Common tobacco</name>
    <dbReference type="NCBI Taxonomy" id="4097"/>
    <lineage>
        <taxon>Eukaryota</taxon>
        <taxon>Viridiplantae</taxon>
        <taxon>Streptophyta</taxon>
        <taxon>Embryophyta</taxon>
        <taxon>Tracheophyta</taxon>
        <taxon>Spermatophyta</taxon>
        <taxon>Magnoliopsida</taxon>
        <taxon>eudicotyledons</taxon>
        <taxon>Gunneridae</taxon>
        <taxon>Pentapetalae</taxon>
        <taxon>asterids</taxon>
        <taxon>lamiids</taxon>
        <taxon>Solanales</taxon>
        <taxon>Solanaceae</taxon>
        <taxon>Nicotianoideae</taxon>
        <taxon>Nicotianeae</taxon>
        <taxon>Nicotiana</taxon>
    </lineage>
</organism>
<sequence length="339" mass="39015">MVEGETLQNPEDIEREIIRFYKNLYIREEEWRPSVTSRNHPRISSEDNSMLQSPFEEHKIWDSVRACAGDKAPGPDRFSMAFFNKCWEVVKDDVVPIFVALIPKKVGAKELRDFKPISLIGSIYKTILKLLIEKLKKDELQRKVDWLDTILYFNSKLLNPDQWGPTGFFQYQRGLRQGDPLFPFLFIIAMEGLNDLVKVAQTNEWIRGFKVSSRANSNMRISHLQYADDTLVFCEAESEHVKILRVIFILFEAFSGLHINWQKSFICPINEVPGIQNLANILGGTVGELPTVHLGMPLGAKSKAKGIWNNVLEKCERKLANWKNQYLSMGKTYSDQLCA</sequence>
<accession>A0A1S3X7N5</accession>
<dbReference type="OrthoDB" id="1301880at2759"/>
<dbReference type="PaxDb" id="4097-A0A1S3X7N5"/>
<dbReference type="PROSITE" id="PS50878">
    <property type="entry name" value="RT_POL"/>
    <property type="match status" value="1"/>
</dbReference>
<protein>
    <recommendedName>
        <fullName evidence="1">Reverse transcriptase domain-containing protein</fullName>
    </recommendedName>
</protein>
<dbReference type="PANTHER" id="PTHR46890">
    <property type="entry name" value="NON-LTR RETROLELEMENT REVERSE TRANSCRIPTASE-LIKE PROTEIN-RELATED"/>
    <property type="match status" value="1"/>
</dbReference>